<dbReference type="Proteomes" id="UP000481861">
    <property type="component" value="Unassembled WGS sequence"/>
</dbReference>
<evidence type="ECO:0000313" key="2">
    <source>
        <dbReference type="Proteomes" id="UP000481861"/>
    </source>
</evidence>
<reference evidence="1 2" key="1">
    <citation type="submission" date="2020-01" db="EMBL/GenBank/DDBJ databases">
        <authorList>
            <consortium name="DOE Joint Genome Institute"/>
            <person name="Haridas S."/>
            <person name="Albert R."/>
            <person name="Binder M."/>
            <person name="Bloem J."/>
            <person name="Labutti K."/>
            <person name="Salamov A."/>
            <person name="Andreopoulos B."/>
            <person name="Baker S.E."/>
            <person name="Barry K."/>
            <person name="Bills G."/>
            <person name="Bluhm B.H."/>
            <person name="Cannon C."/>
            <person name="Castanera R."/>
            <person name="Culley D.E."/>
            <person name="Daum C."/>
            <person name="Ezra D."/>
            <person name="Gonzalez J.B."/>
            <person name="Henrissat B."/>
            <person name="Kuo A."/>
            <person name="Liang C."/>
            <person name="Lipzen A."/>
            <person name="Lutzoni F."/>
            <person name="Magnuson J."/>
            <person name="Mondo S."/>
            <person name="Nolan M."/>
            <person name="Ohm R."/>
            <person name="Pangilinan J."/>
            <person name="Park H.-J.H."/>
            <person name="Ramirez L."/>
            <person name="Alfaro M."/>
            <person name="Sun H."/>
            <person name="Tritt A."/>
            <person name="Yoshinaga Y."/>
            <person name="Zwiers L.-H.L."/>
            <person name="Turgeon B.G."/>
            <person name="Goodwin S.B."/>
            <person name="Spatafora J.W."/>
            <person name="Crous P.W."/>
            <person name="Grigoriev I.V."/>
        </authorList>
    </citation>
    <scope>NUCLEOTIDE SEQUENCE [LARGE SCALE GENOMIC DNA]</scope>
    <source>
        <strain evidence="1 2">CBS 611.86</strain>
    </source>
</reference>
<organism evidence="1 2">
    <name type="scientific">Massariosphaeria phaeospora</name>
    <dbReference type="NCBI Taxonomy" id="100035"/>
    <lineage>
        <taxon>Eukaryota</taxon>
        <taxon>Fungi</taxon>
        <taxon>Dikarya</taxon>
        <taxon>Ascomycota</taxon>
        <taxon>Pezizomycotina</taxon>
        <taxon>Dothideomycetes</taxon>
        <taxon>Pleosporomycetidae</taxon>
        <taxon>Pleosporales</taxon>
        <taxon>Pleosporales incertae sedis</taxon>
        <taxon>Massariosphaeria</taxon>
    </lineage>
</organism>
<proteinExistence type="predicted"/>
<evidence type="ECO:0000313" key="1">
    <source>
        <dbReference type="EMBL" id="KAF2864653.1"/>
    </source>
</evidence>
<protein>
    <submittedName>
        <fullName evidence="1">Uncharacterized protein</fullName>
    </submittedName>
</protein>
<dbReference type="AlphaFoldDB" id="A0A7C8I1Z1"/>
<accession>A0A7C8I1Z1</accession>
<dbReference type="EMBL" id="JAADJZ010000042">
    <property type="protein sequence ID" value="KAF2864653.1"/>
    <property type="molecule type" value="Genomic_DNA"/>
</dbReference>
<name>A0A7C8I1Z1_9PLEO</name>
<keyword evidence="2" id="KW-1185">Reference proteome</keyword>
<gene>
    <name evidence="1" type="ORF">BDV95DRAFT_613358</name>
</gene>
<sequence length="703" mass="78398">MESPPFPLNALYDDLLIAVFEQVRKLPLPTCLNTAVFFPFNALTSHQLAASSAHSLRACSGVCHRFYKLAVPILHRTGTQVFHGDAACGHQLYKPGSRLPLFLRSVVLDSGTYSGARDPLVFLDVVRRAENVQHITIRGGWHMFQGLLDAINERLPRAKLRYEARWPDEDYERYSGWDGFPRDTKWGFASPQLRELTTDAALMEPEAVVVVARALRRIVTNAPQLHCLAAGLAHGYHEYMGAAQELDLRLTETDTLPALESFSYVPLTRQTLRVWGEVAGWKALTVLKLARVDLLPVFNASGVPALQSLTLCANMHSGSGALEATELDAAPPFHATALQSLTLLCLSGKKLPFRFVRQFAGTLRDLVVHHFHSADADGYPAVQVRQLSRTVPRLRRLYIRLYMDMATPIWPFKSLKELARFPELTAVILCLHPRSCSIGPAATLCRDSLACIRDANPASKVTQFGLHHYGHAGFNHRTFDDLLAECEFTSAVQAGPTSTTIIHTQPRAPPSASDVFECRLKTKLRVEAQAKQLAARPFSREYIWLLPLCFPQDLVWCAWQLSVPAGAWAQSELLLERGLLTQRQLDEAAAFEPSKRNFSSTIRRLVETRGRADWEERVEACRALVRGELLYWKARAEWEERNGRFGSLRDVLYAGEVEVETAGNKTEHKNSKGNFIGEAHLTESLDTIPSLTSHSGPISASAL</sequence>
<dbReference type="OrthoDB" id="3945550at2759"/>
<comment type="caution">
    <text evidence="1">The sequence shown here is derived from an EMBL/GenBank/DDBJ whole genome shotgun (WGS) entry which is preliminary data.</text>
</comment>